<gene>
    <name evidence="2" type="ORF">EX30DRAFT_61762</name>
</gene>
<dbReference type="InParanoid" id="A0A4S2MUD7"/>
<feature type="transmembrane region" description="Helical" evidence="1">
    <location>
        <begin position="12"/>
        <end position="30"/>
    </location>
</feature>
<feature type="transmembrane region" description="Helical" evidence="1">
    <location>
        <begin position="36"/>
        <end position="58"/>
    </location>
</feature>
<organism evidence="2 3">
    <name type="scientific">Ascodesmis nigricans</name>
    <dbReference type="NCBI Taxonomy" id="341454"/>
    <lineage>
        <taxon>Eukaryota</taxon>
        <taxon>Fungi</taxon>
        <taxon>Dikarya</taxon>
        <taxon>Ascomycota</taxon>
        <taxon>Pezizomycotina</taxon>
        <taxon>Pezizomycetes</taxon>
        <taxon>Pezizales</taxon>
        <taxon>Ascodesmidaceae</taxon>
        <taxon>Ascodesmis</taxon>
    </lineage>
</organism>
<evidence type="ECO:0000313" key="3">
    <source>
        <dbReference type="Proteomes" id="UP000298138"/>
    </source>
</evidence>
<reference evidence="2 3" key="1">
    <citation type="submission" date="2019-04" db="EMBL/GenBank/DDBJ databases">
        <title>Comparative genomics and transcriptomics to analyze fruiting body development in filamentous ascomycetes.</title>
        <authorList>
            <consortium name="DOE Joint Genome Institute"/>
            <person name="Lutkenhaus R."/>
            <person name="Traeger S."/>
            <person name="Breuer J."/>
            <person name="Kuo A."/>
            <person name="Lipzen A."/>
            <person name="Pangilinan J."/>
            <person name="Dilworth D."/>
            <person name="Sandor L."/>
            <person name="Poggeler S."/>
            <person name="Barry K."/>
            <person name="Grigoriev I.V."/>
            <person name="Nowrousian M."/>
        </authorList>
    </citation>
    <scope>NUCLEOTIDE SEQUENCE [LARGE SCALE GENOMIC DNA]</scope>
    <source>
        <strain evidence="2 3">CBS 389.68</strain>
    </source>
</reference>
<keyword evidence="3" id="KW-1185">Reference proteome</keyword>
<name>A0A4S2MUD7_9PEZI</name>
<dbReference type="Proteomes" id="UP000298138">
    <property type="component" value="Unassembled WGS sequence"/>
</dbReference>
<proteinExistence type="predicted"/>
<keyword evidence="1" id="KW-0812">Transmembrane</keyword>
<keyword evidence="1" id="KW-0472">Membrane</keyword>
<accession>A0A4S2MUD7</accession>
<dbReference type="AlphaFoldDB" id="A0A4S2MUD7"/>
<dbReference type="EMBL" id="ML220126">
    <property type="protein sequence ID" value="TGZ80141.1"/>
    <property type="molecule type" value="Genomic_DNA"/>
</dbReference>
<evidence type="ECO:0000256" key="1">
    <source>
        <dbReference type="SAM" id="Phobius"/>
    </source>
</evidence>
<keyword evidence="1" id="KW-1133">Transmembrane helix</keyword>
<protein>
    <submittedName>
        <fullName evidence="2">Uncharacterized protein</fullName>
    </submittedName>
</protein>
<sequence length="106" mass="11766">MIHRHLSGFRVISSVYWFGFLSALSYYGTLVSLEHWFWVNIAAHVVFYCIVFIGGFALHCTGFELVGLAGTGMRGAGRHFVERMGRGAERYHEAGIGGDGYGTTTR</sequence>
<evidence type="ECO:0000313" key="2">
    <source>
        <dbReference type="EMBL" id="TGZ80141.1"/>
    </source>
</evidence>